<dbReference type="AlphaFoldDB" id="A0A161TJL4"/>
<gene>
    <name evidence="4" type="ORF">AVW13_06770</name>
    <name evidence="5" type="ORF">B8X04_15060</name>
</gene>
<reference evidence="5 7" key="3">
    <citation type="submission" date="2017-04" db="EMBL/GenBank/DDBJ databases">
        <title>Kefir bacterial isolates.</title>
        <authorList>
            <person name="Kim Y."/>
            <person name="Blasche S."/>
            <person name="Patil K.R."/>
        </authorList>
    </citation>
    <scope>NUCLEOTIDE SEQUENCE [LARGE SCALE GENOMIC DNA]</scope>
    <source>
        <strain evidence="5 7">OG2</strain>
    </source>
</reference>
<accession>A0A161TJL4</accession>
<dbReference type="GO" id="GO:0009313">
    <property type="term" value="P:oligosaccharide catabolic process"/>
    <property type="evidence" value="ECO:0007669"/>
    <property type="project" value="TreeGrafter"/>
</dbReference>
<dbReference type="SMART" id="SM00642">
    <property type="entry name" value="Aamy"/>
    <property type="match status" value="1"/>
</dbReference>
<dbReference type="Pfam" id="PF00128">
    <property type="entry name" value="Alpha-amylase"/>
    <property type="match status" value="1"/>
</dbReference>
<evidence type="ECO:0000313" key="6">
    <source>
        <dbReference type="Proteomes" id="UP000076612"/>
    </source>
</evidence>
<proteinExistence type="inferred from homology"/>
<dbReference type="Proteomes" id="UP000076612">
    <property type="component" value="Unassembled WGS sequence"/>
</dbReference>
<evidence type="ECO:0000313" key="5">
    <source>
        <dbReference type="EMBL" id="PAK93609.1"/>
    </source>
</evidence>
<feature type="region of interest" description="Disordered" evidence="2">
    <location>
        <begin position="357"/>
        <end position="377"/>
    </location>
</feature>
<dbReference type="STRING" id="33889.AVW13_06770"/>
<feature type="domain" description="Glycosyl hydrolase family 13 catalytic" evidence="3">
    <location>
        <begin position="32"/>
        <end position="438"/>
    </location>
</feature>
<evidence type="ECO:0000313" key="4">
    <source>
        <dbReference type="EMBL" id="KZE22628.1"/>
    </source>
</evidence>
<evidence type="ECO:0000259" key="3">
    <source>
        <dbReference type="SMART" id="SM00642"/>
    </source>
</evidence>
<reference evidence="6" key="1">
    <citation type="submission" date="2016-01" db="EMBL/GenBank/DDBJ databases">
        <title>Draft genome of Chromobacterium sp. F49.</title>
        <authorList>
            <person name="Hong K.W."/>
        </authorList>
    </citation>
    <scope>NUCLEOTIDE SEQUENCE [LARGE SCALE GENOMIC DNA]</scope>
    <source>
        <strain evidence="6">M40</strain>
    </source>
</reference>
<dbReference type="Proteomes" id="UP000216867">
    <property type="component" value="Unassembled WGS sequence"/>
</dbReference>
<feature type="region of interest" description="Disordered" evidence="2">
    <location>
        <begin position="1"/>
        <end position="25"/>
    </location>
</feature>
<evidence type="ECO:0000256" key="2">
    <source>
        <dbReference type="SAM" id="MobiDB-lite"/>
    </source>
</evidence>
<evidence type="ECO:0000256" key="1">
    <source>
        <dbReference type="ARBA" id="ARBA00008061"/>
    </source>
</evidence>
<dbReference type="RefSeq" id="WP_063249171.1">
    <property type="nucleotide sequence ID" value="NZ_CBDRLP010000008.1"/>
</dbReference>
<dbReference type="EMBL" id="NCWY01000016">
    <property type="protein sequence ID" value="PAK93609.1"/>
    <property type="molecule type" value="Genomic_DNA"/>
</dbReference>
<reference evidence="4" key="2">
    <citation type="submission" date="2016-01" db="EMBL/GenBank/DDBJ databases">
        <authorList>
            <person name="Hong K.W."/>
        </authorList>
    </citation>
    <scope>NUCLEOTIDE SEQUENCE</scope>
    <source>
        <strain evidence="4">M40</strain>
    </source>
</reference>
<name>A0A161TJL4_9MICO</name>
<dbReference type="SUPFAM" id="SSF51445">
    <property type="entry name" value="(Trans)glycosidases"/>
    <property type="match status" value="1"/>
</dbReference>
<dbReference type="GO" id="GO:0004556">
    <property type="term" value="F:alpha-amylase activity"/>
    <property type="evidence" value="ECO:0007669"/>
    <property type="project" value="TreeGrafter"/>
</dbReference>
<dbReference type="Gene3D" id="3.20.20.80">
    <property type="entry name" value="Glycosidases"/>
    <property type="match status" value="1"/>
</dbReference>
<dbReference type="EMBL" id="LQQR01000007">
    <property type="protein sequence ID" value="KZE22628.1"/>
    <property type="molecule type" value="Genomic_DNA"/>
</dbReference>
<dbReference type="Gene3D" id="3.90.400.10">
    <property type="entry name" value="Oligo-1,6-glucosidase, Domain 2"/>
    <property type="match status" value="1"/>
</dbReference>
<comment type="similarity">
    <text evidence="1">Belongs to the glycosyl hydrolase 13 family.</text>
</comment>
<protein>
    <submittedName>
        <fullName evidence="5">Alpha-amylase</fullName>
    </submittedName>
</protein>
<dbReference type="PANTHER" id="PTHR10357:SF179">
    <property type="entry name" value="NEUTRAL AND BASIC AMINO ACID TRANSPORT PROTEIN RBAT"/>
    <property type="match status" value="1"/>
</dbReference>
<dbReference type="InterPro" id="IPR045857">
    <property type="entry name" value="O16G_dom_2"/>
</dbReference>
<comment type="caution">
    <text evidence="5">The sequence shown here is derived from an EMBL/GenBank/DDBJ whole genome shotgun (WGS) entry which is preliminary data.</text>
</comment>
<dbReference type="CDD" id="cd11332">
    <property type="entry name" value="AmyAc_OligoGlu_TS"/>
    <property type="match status" value="1"/>
</dbReference>
<organism evidence="5 7">
    <name type="scientific">Brevibacterium casei</name>
    <dbReference type="NCBI Taxonomy" id="33889"/>
    <lineage>
        <taxon>Bacteria</taxon>
        <taxon>Bacillati</taxon>
        <taxon>Actinomycetota</taxon>
        <taxon>Actinomycetes</taxon>
        <taxon>Micrococcales</taxon>
        <taxon>Brevibacteriaceae</taxon>
        <taxon>Brevibacterium</taxon>
    </lineage>
</organism>
<dbReference type="InterPro" id="IPR006047">
    <property type="entry name" value="GH13_cat_dom"/>
</dbReference>
<dbReference type="InterPro" id="IPR017853">
    <property type="entry name" value="GH"/>
</dbReference>
<evidence type="ECO:0000313" key="7">
    <source>
        <dbReference type="Proteomes" id="UP000216867"/>
    </source>
</evidence>
<dbReference type="PANTHER" id="PTHR10357">
    <property type="entry name" value="ALPHA-AMYLASE FAMILY MEMBER"/>
    <property type="match status" value="1"/>
</dbReference>
<sequence length="574" mass="62558">MTTDAARPQEHGRPQPSVPPSPRWSDDAVIYQIYPRSFADGDGDGVGDLRGILDRLSHIVDLGVDAIWLSPFYPSPQNDAGYDVADYVDVDPLFGSLEDFDELVVRAHGAGIRVIVDLVPNHTSSTHPWFQAALTAEAGDPARDLYVIRPGREGGDAPPNNWTSVFGGPAWTRLPGSDDWYLHIFDPTQPDLDWSNPAVHEEFTDILRFWLDRGVDGFRVDVAHGLVKAVGLPDHVPALGASGEPVPASSPTAASPFFDQDGVHEIYREWRRILDAYPGERILVAEAWVEPLERLFRYVRADEMDQAFNFTFLMAGWDAPGLARAIEDTFAAAAEVGAAPTWVLSNHDTVRHPSRFGVAEPPPHQRGIGPDDPQPDLTLGRRRASAMALIELGLPGSAYIYQGDELGLPEHTHLPASARRDPVYARSRGAELGRDGARTPYPWSASAPHLGFGTPAGEETWLPQPEGHSVLAHDIQNDDPESQLHLYRGLLRTRRELGMGRGAFAWHPLHDPRRGLLAFTVTTETAVVLVAANLSEVPIALPEAVGRPTLAASGPAAWDEGTLSGESAVWVPLA</sequence>